<dbReference type="PANTHER" id="PTHR43411:SF1">
    <property type="entry name" value="ADENYLOSUCCINATE LYASE"/>
    <property type="match status" value="1"/>
</dbReference>
<dbReference type="GO" id="GO:0044208">
    <property type="term" value="P:'de novo' AMP biosynthetic process"/>
    <property type="evidence" value="ECO:0007669"/>
    <property type="project" value="UniProtKB-UniPathway"/>
</dbReference>
<evidence type="ECO:0000256" key="4">
    <source>
        <dbReference type="ARBA" id="ARBA00012339"/>
    </source>
</evidence>
<feature type="domain" description="Adenylosuccinate lyase PurB C-terminal" evidence="15">
    <location>
        <begin position="337"/>
        <end position="451"/>
    </location>
</feature>
<dbReference type="EMBL" id="AEJF01000175">
    <property type="protein sequence ID" value="KLU22653.1"/>
    <property type="molecule type" value="Genomic_DNA"/>
</dbReference>
<dbReference type="Pfam" id="PF08328">
    <property type="entry name" value="ASL_C"/>
    <property type="match status" value="1"/>
</dbReference>
<evidence type="ECO:0000256" key="12">
    <source>
        <dbReference type="NCBIfam" id="TIGR00928"/>
    </source>
</evidence>
<comment type="catalytic activity">
    <reaction evidence="8">
        <text>(2S)-2-[5-amino-1-(5-phospho-beta-D-ribosyl)imidazole-4-carboxamido]succinate = 5-amino-1-(5-phospho-beta-D-ribosyl)imidazole-4-carboxamide + fumarate</text>
        <dbReference type="Rhea" id="RHEA:23920"/>
        <dbReference type="ChEBI" id="CHEBI:29806"/>
        <dbReference type="ChEBI" id="CHEBI:58443"/>
        <dbReference type="ChEBI" id="CHEBI:58475"/>
        <dbReference type="EC" id="4.3.2.2"/>
    </reaction>
    <physiologicalReaction direction="left-to-right" evidence="8">
        <dbReference type="Rhea" id="RHEA:23921"/>
    </physiologicalReaction>
</comment>
<dbReference type="InterPro" id="IPR004769">
    <property type="entry name" value="Pur_lyase"/>
</dbReference>
<dbReference type="NCBIfam" id="TIGR00928">
    <property type="entry name" value="purB"/>
    <property type="match status" value="1"/>
</dbReference>
<accession>A0A0J1FSB7</accession>
<dbReference type="GO" id="GO:0070626">
    <property type="term" value="F:(S)-2-(5-amino-1-(5-phospho-D-ribosyl)imidazole-4-carboxamido) succinate lyase (fumarate-forming) activity"/>
    <property type="evidence" value="ECO:0007669"/>
    <property type="project" value="RHEA"/>
</dbReference>
<comment type="caution">
    <text evidence="16">The sequence shown here is derived from an EMBL/GenBank/DDBJ whole genome shotgun (WGS) entry which is preliminary data.</text>
</comment>
<keyword evidence="17" id="KW-1185">Reference proteome</keyword>
<dbReference type="Gene3D" id="1.20.200.10">
    <property type="entry name" value="Fumarase/aspartase (Central domain)"/>
    <property type="match status" value="1"/>
</dbReference>
<comment type="catalytic activity">
    <reaction evidence="11">
        <text>N(6)-(1,2-dicarboxyethyl)-AMP = fumarate + AMP</text>
        <dbReference type="Rhea" id="RHEA:16853"/>
        <dbReference type="ChEBI" id="CHEBI:29806"/>
        <dbReference type="ChEBI" id="CHEBI:57567"/>
        <dbReference type="ChEBI" id="CHEBI:456215"/>
        <dbReference type="EC" id="4.3.2.2"/>
    </reaction>
    <physiologicalReaction direction="left-to-right" evidence="11">
        <dbReference type="Rhea" id="RHEA:16854"/>
    </physiologicalReaction>
</comment>
<dbReference type="InterPro" id="IPR022761">
    <property type="entry name" value="Fumarate_lyase_N"/>
</dbReference>
<evidence type="ECO:0000256" key="7">
    <source>
        <dbReference type="ARBA" id="ARBA00023239"/>
    </source>
</evidence>
<dbReference type="FunFam" id="1.20.200.10:FF:000004">
    <property type="entry name" value="Adenylosuccinate lyase"/>
    <property type="match status" value="1"/>
</dbReference>
<dbReference type="PRINTS" id="PR00149">
    <property type="entry name" value="FUMRATELYASE"/>
</dbReference>
<evidence type="ECO:0000256" key="9">
    <source>
        <dbReference type="ARBA" id="ARBA00025012"/>
    </source>
</evidence>
<comment type="function">
    <text evidence="9">Catalyzes two reactions in de novo purine nucleotide biosynthesis. Catalyzes the breakdown of 5-aminoimidazole- (N-succinylocarboxamide) ribotide (SAICAR or 2-[5-amino-1-(5-phospho-beta-D-ribosyl)imidazole-4-carboxamido]succinate) to 5-aminoimidazole-4-carboxamide ribotide (AICAR or 5-amino-1-(5-phospho-beta-D-ribosyl)imidazole-4-carboxamide) and fumarate, and of adenylosuccinate (ADS or N(6)-(1,2-dicarboxyethyl)-AMP) to adenosine monophosphate (AMP) and fumarate.</text>
</comment>
<gene>
    <name evidence="16" type="ORF">EOS_29710</name>
</gene>
<evidence type="ECO:0000256" key="1">
    <source>
        <dbReference type="ARBA" id="ARBA00004706"/>
    </source>
</evidence>
<proteinExistence type="inferred from homology"/>
<dbReference type="CDD" id="cd01598">
    <property type="entry name" value="PurB"/>
    <property type="match status" value="1"/>
</dbReference>
<dbReference type="InterPro" id="IPR047136">
    <property type="entry name" value="PurB_bact"/>
</dbReference>
<evidence type="ECO:0000256" key="10">
    <source>
        <dbReference type="ARBA" id="ARBA00030717"/>
    </source>
</evidence>
<evidence type="ECO:0000256" key="13">
    <source>
        <dbReference type="RuleBase" id="RU361172"/>
    </source>
</evidence>
<dbReference type="OrthoDB" id="9768878at2"/>
<dbReference type="InterPro" id="IPR008948">
    <property type="entry name" value="L-Aspartase-like"/>
</dbReference>
<dbReference type="Pfam" id="PF00206">
    <property type="entry name" value="Lyase_1"/>
    <property type="match status" value="1"/>
</dbReference>
<dbReference type="UniPathway" id="UPA00074">
    <property type="reaction ID" value="UER00132"/>
</dbReference>
<reference evidence="16 17" key="1">
    <citation type="journal article" date="2015" name="Genome Announc.">
        <title>Draft Genome Sequence of Burkholderia sp. Strain PML1(12), an Ectomycorrhizosphere-Inhabiting Bacterium with Effective Mineral-Weathering Ability.</title>
        <authorList>
            <person name="Uroz S."/>
            <person name="Oger P."/>
        </authorList>
    </citation>
    <scope>NUCLEOTIDE SEQUENCE [LARGE SCALE GENOMIC DNA]</scope>
    <source>
        <strain evidence="17">PML1(12)</strain>
    </source>
</reference>
<sequence length="462" mass="51684">MSDTSSETLFALTALSPLDGRYAAKTEALREWLSEYAFMKHRVKVEIHWLIALSQAGFDEVPTFSAASEAFLLQLAERFTAHDAARIKDIEKVTNHDVKAVEYWLKESVKGQPELERASEFIHFACTSEDINNTSHGMMLAGAREHVLLPALRSVHERLVKLAHAHAAQPMLSRTHGQPASPTTLGKELANVAARLKRAIERIAEVPLLGKMNGAVGNFNAHLSAYPEFDWETFSKTVVEERLNLTFNPYTIQIEPHDYMAELFDAIARANTILLDLDRDVWGYISVGYFKQRTKAGEIGSSTMPHKVNPIDFENSEGNLGLANATLRHLADKLPISRWQRDLTDSTVLRNIGVAFGYSLLSYDSLIRGLDKLEVNAARLNEDLDNCWEVLAEPIQTVMRRYGVENPYEQLKELTRGKGITREGLQTFINGLAIPDDAKQLLLAMTPGSYVGKAVELAQRIQ</sequence>
<evidence type="ECO:0000256" key="8">
    <source>
        <dbReference type="ARBA" id="ARBA00024477"/>
    </source>
</evidence>
<evidence type="ECO:0000256" key="2">
    <source>
        <dbReference type="ARBA" id="ARBA00004734"/>
    </source>
</evidence>
<evidence type="ECO:0000256" key="6">
    <source>
        <dbReference type="ARBA" id="ARBA00022755"/>
    </source>
</evidence>
<evidence type="ECO:0000313" key="16">
    <source>
        <dbReference type="EMBL" id="KLU22653.1"/>
    </source>
</evidence>
<dbReference type="Gene3D" id="1.10.40.30">
    <property type="entry name" value="Fumarase/aspartase (C-terminal domain)"/>
    <property type="match status" value="1"/>
</dbReference>
<dbReference type="GO" id="GO:0005829">
    <property type="term" value="C:cytosol"/>
    <property type="evidence" value="ECO:0007669"/>
    <property type="project" value="TreeGrafter"/>
</dbReference>
<dbReference type="PATRIC" id="fig|908627.4.peg.6630"/>
<dbReference type="PROSITE" id="PS00163">
    <property type="entry name" value="FUMARATE_LYASES"/>
    <property type="match status" value="1"/>
</dbReference>
<evidence type="ECO:0000313" key="17">
    <source>
        <dbReference type="Proteomes" id="UP000035963"/>
    </source>
</evidence>
<evidence type="ECO:0000259" key="15">
    <source>
        <dbReference type="Pfam" id="PF08328"/>
    </source>
</evidence>
<dbReference type="GO" id="GO:0004018">
    <property type="term" value="F:N6-(1,2-dicarboxyethyl)AMP AMP-lyase (fumarate-forming) activity"/>
    <property type="evidence" value="ECO:0007669"/>
    <property type="project" value="UniProtKB-UniRule"/>
</dbReference>
<dbReference type="InterPro" id="IPR024083">
    <property type="entry name" value="Fumarase/histidase_N"/>
</dbReference>
<keyword evidence="7 13" id="KW-0456">Lyase</keyword>
<dbReference type="NCBIfam" id="NF006764">
    <property type="entry name" value="PRK09285.1"/>
    <property type="match status" value="1"/>
</dbReference>
<dbReference type="InterPro" id="IPR000362">
    <property type="entry name" value="Fumarate_lyase_fam"/>
</dbReference>
<evidence type="ECO:0000256" key="11">
    <source>
        <dbReference type="ARBA" id="ARBA00049115"/>
    </source>
</evidence>
<dbReference type="InterPro" id="IPR013539">
    <property type="entry name" value="PurB_C"/>
</dbReference>
<evidence type="ECO:0000259" key="14">
    <source>
        <dbReference type="Pfam" id="PF00206"/>
    </source>
</evidence>
<dbReference type="Proteomes" id="UP000035963">
    <property type="component" value="Unassembled WGS sequence"/>
</dbReference>
<name>A0A0J1FSB7_9BURK</name>
<comment type="pathway">
    <text evidence="2 13">Purine metabolism; AMP biosynthesis via de novo pathway; AMP from IMP: step 2/2.</text>
</comment>
<dbReference type="RefSeq" id="WP_047895770.1">
    <property type="nucleotide sequence ID" value="NZ_AEJF01000175.1"/>
</dbReference>
<dbReference type="InterPro" id="IPR020557">
    <property type="entry name" value="Fumarate_lyase_CS"/>
</dbReference>
<dbReference type="EC" id="4.3.2.2" evidence="4 12"/>
<keyword evidence="6 13" id="KW-0658">Purine biosynthesis</keyword>
<dbReference type="UniPathway" id="UPA00075">
    <property type="reaction ID" value="UER00336"/>
</dbReference>
<evidence type="ECO:0000256" key="5">
    <source>
        <dbReference type="ARBA" id="ARBA00017058"/>
    </source>
</evidence>
<evidence type="ECO:0000256" key="3">
    <source>
        <dbReference type="ARBA" id="ARBA00008273"/>
    </source>
</evidence>
<comment type="pathway">
    <text evidence="1 13">Purine metabolism; IMP biosynthesis via de novo pathway; 5-amino-1-(5-phospho-D-ribosyl)imidazole-4-carboxamide from 5-amino-1-(5-phospho-D-ribosyl)imidazole-4-carboxylate: step 2/2.</text>
</comment>
<dbReference type="AlphaFoldDB" id="A0A0J1FSB7"/>
<dbReference type="SUPFAM" id="SSF48557">
    <property type="entry name" value="L-aspartase-like"/>
    <property type="match status" value="1"/>
</dbReference>
<dbReference type="PANTHER" id="PTHR43411">
    <property type="entry name" value="ADENYLOSUCCINATE LYASE"/>
    <property type="match status" value="1"/>
</dbReference>
<dbReference type="Gene3D" id="1.10.275.10">
    <property type="entry name" value="Fumarase/aspartase (N-terminal domain)"/>
    <property type="match status" value="1"/>
</dbReference>
<dbReference type="GO" id="GO:0006189">
    <property type="term" value="P:'de novo' IMP biosynthetic process"/>
    <property type="evidence" value="ECO:0007669"/>
    <property type="project" value="UniProtKB-UniPathway"/>
</dbReference>
<feature type="domain" description="Fumarate lyase N-terminal" evidence="14">
    <location>
        <begin position="20"/>
        <end position="318"/>
    </location>
</feature>
<comment type="similarity">
    <text evidence="3 13">Belongs to the lyase 1 family. Adenylosuccinate lyase subfamily.</text>
</comment>
<organism evidence="16 17">
    <name type="scientific">Caballeronia mineralivorans PML1(12)</name>
    <dbReference type="NCBI Taxonomy" id="908627"/>
    <lineage>
        <taxon>Bacteria</taxon>
        <taxon>Pseudomonadati</taxon>
        <taxon>Pseudomonadota</taxon>
        <taxon>Betaproteobacteria</taxon>
        <taxon>Burkholderiales</taxon>
        <taxon>Burkholderiaceae</taxon>
        <taxon>Caballeronia</taxon>
    </lineage>
</organism>
<protein>
    <recommendedName>
        <fullName evidence="5 12">Adenylosuccinate lyase</fullName>
        <shortName evidence="13">ASL</shortName>
        <ecNumber evidence="4 12">4.3.2.2</ecNumber>
    </recommendedName>
    <alternativeName>
        <fullName evidence="10 13">Adenylosuccinase</fullName>
    </alternativeName>
</protein>